<proteinExistence type="inferred from homology"/>
<dbReference type="InterPro" id="IPR005200">
    <property type="entry name" value="Endo-beta-glucanase"/>
</dbReference>
<evidence type="ECO:0000259" key="10">
    <source>
        <dbReference type="Pfam" id="PF17652"/>
    </source>
</evidence>
<reference evidence="11" key="1">
    <citation type="submission" date="2021-03" db="EMBL/GenBank/DDBJ databases">
        <title>Comparative genomics and phylogenomic investigation of the class Geoglossomycetes provide insights into ecological specialization and systematics.</title>
        <authorList>
            <person name="Melie T."/>
            <person name="Pirro S."/>
            <person name="Miller A.N."/>
            <person name="Quandt A."/>
        </authorList>
    </citation>
    <scope>NUCLEOTIDE SEQUENCE</scope>
    <source>
        <strain evidence="11">CAQ_001_2017</strain>
    </source>
</reference>
<dbReference type="FunFam" id="1.10.287.1170:FF:000001">
    <property type="entry name" value="Endo-1,3-beta-glucanase Engl1"/>
    <property type="match status" value="1"/>
</dbReference>
<accession>A0A9P8RTD7</accession>
<feature type="domain" description="Glycosyl hydrolase family 81 N-terminal" evidence="9">
    <location>
        <begin position="1"/>
        <end position="208"/>
    </location>
</feature>
<dbReference type="GO" id="GO:0052861">
    <property type="term" value="F:endo-1,3(4)-beta-glucanase activity"/>
    <property type="evidence" value="ECO:0007669"/>
    <property type="project" value="InterPro"/>
</dbReference>
<comment type="catalytic activity">
    <reaction evidence="1">
        <text>Hydrolysis of (1-&gt;3)-beta-D-glucosidic linkages in (1-&gt;3)-beta-D-glucans.</text>
        <dbReference type="EC" id="3.2.1.39"/>
    </reaction>
</comment>
<feature type="domain" description="Glycosyl hydrolase family 81 C-terminal" evidence="10">
    <location>
        <begin position="363"/>
        <end position="557"/>
    </location>
</feature>
<evidence type="ECO:0000256" key="7">
    <source>
        <dbReference type="ARBA" id="ARBA00023316"/>
    </source>
</evidence>
<dbReference type="GO" id="GO:0042973">
    <property type="term" value="F:glucan endo-1,3-beta-D-glucosidase activity"/>
    <property type="evidence" value="ECO:0007669"/>
    <property type="project" value="UniProtKB-EC"/>
</dbReference>
<comment type="caution">
    <text evidence="11">The sequence shown here is derived from an EMBL/GenBank/DDBJ whole genome shotgun (WGS) entry which is preliminary data.</text>
</comment>
<evidence type="ECO:0000256" key="5">
    <source>
        <dbReference type="ARBA" id="ARBA00023277"/>
    </source>
</evidence>
<keyword evidence="5" id="KW-0119">Carbohydrate metabolism</keyword>
<dbReference type="PROSITE" id="PS52008">
    <property type="entry name" value="GH81"/>
    <property type="match status" value="1"/>
</dbReference>
<evidence type="ECO:0000256" key="4">
    <source>
        <dbReference type="ARBA" id="ARBA00022801"/>
    </source>
</evidence>
<dbReference type="GO" id="GO:0000272">
    <property type="term" value="P:polysaccharide catabolic process"/>
    <property type="evidence" value="ECO:0007669"/>
    <property type="project" value="UniProtKB-KW"/>
</dbReference>
<protein>
    <recommendedName>
        <fullName evidence="3">glucan endo-1,3-beta-D-glucosidase</fullName>
        <ecNumber evidence="3">3.2.1.39</ecNumber>
    </recommendedName>
</protein>
<keyword evidence="6" id="KW-0326">Glycosidase</keyword>
<dbReference type="Gene3D" id="1.10.287.1170">
    <property type="entry name" value="glycoside hydrolase family 81 endo-[beta] glucanase"/>
    <property type="match status" value="1"/>
</dbReference>
<evidence type="ECO:0000256" key="6">
    <source>
        <dbReference type="ARBA" id="ARBA00023295"/>
    </source>
</evidence>
<dbReference type="PANTHER" id="PTHR31983:SF0">
    <property type="entry name" value="GLUCAN ENDO-1,3-BETA-D-GLUCOSIDASE 2"/>
    <property type="match status" value="1"/>
</dbReference>
<dbReference type="GO" id="GO:0071555">
    <property type="term" value="P:cell wall organization"/>
    <property type="evidence" value="ECO:0007669"/>
    <property type="project" value="UniProtKB-KW"/>
</dbReference>
<keyword evidence="12" id="KW-1185">Reference proteome</keyword>
<name>A0A9P8RTD7_9PEZI</name>
<keyword evidence="7" id="KW-0961">Cell wall biogenesis/degradation</keyword>
<evidence type="ECO:0000256" key="1">
    <source>
        <dbReference type="ARBA" id="ARBA00000382"/>
    </source>
</evidence>
<keyword evidence="8" id="KW-0624">Polysaccharide degradation</keyword>
<dbReference type="Pfam" id="PF03639">
    <property type="entry name" value="Glyco_hydro_81"/>
    <property type="match status" value="1"/>
</dbReference>
<evidence type="ECO:0000259" key="9">
    <source>
        <dbReference type="Pfam" id="PF03639"/>
    </source>
</evidence>
<dbReference type="InterPro" id="IPR040451">
    <property type="entry name" value="GH81_N"/>
</dbReference>
<evidence type="ECO:0000313" key="12">
    <source>
        <dbReference type="Proteomes" id="UP000750711"/>
    </source>
</evidence>
<feature type="domain" description="Glycosyl hydrolase family 81 C-terminal" evidence="10">
    <location>
        <begin position="216"/>
        <end position="362"/>
    </location>
</feature>
<dbReference type="EC" id="3.2.1.39" evidence="3"/>
<keyword evidence="4" id="KW-0378">Hydrolase</keyword>
<evidence type="ECO:0000256" key="3">
    <source>
        <dbReference type="ARBA" id="ARBA00012780"/>
    </source>
</evidence>
<dbReference type="PANTHER" id="PTHR31983">
    <property type="entry name" value="ENDO-1,3(4)-BETA-GLUCANASE 1"/>
    <property type="match status" value="1"/>
</dbReference>
<dbReference type="InterPro" id="IPR040720">
    <property type="entry name" value="GH81_C"/>
</dbReference>
<organism evidence="11 12">
    <name type="scientific">Trichoglossum hirsutum</name>
    <dbReference type="NCBI Taxonomy" id="265104"/>
    <lineage>
        <taxon>Eukaryota</taxon>
        <taxon>Fungi</taxon>
        <taxon>Dikarya</taxon>
        <taxon>Ascomycota</taxon>
        <taxon>Pezizomycotina</taxon>
        <taxon>Geoglossomycetes</taxon>
        <taxon>Geoglossales</taxon>
        <taxon>Geoglossaceae</taxon>
        <taxon>Trichoglossum</taxon>
    </lineage>
</organism>
<evidence type="ECO:0000256" key="2">
    <source>
        <dbReference type="ARBA" id="ARBA00010730"/>
    </source>
</evidence>
<sequence length="569" mass="63172">MVQGMGFVTAIYHGLTPVIESSTLFQSFTRVLVDSKSGFAKYKIVLKDGQTVGYEDVMLWKWLLYARGTASQGALELNILSNSRIRANASFIGTIQVAKNPCDDAVAESTYDSAAGSYATGASVSGYTSYASGTYSLKWTKAGVSSVPLLMFALPHHLQSFDATTNQRKSSIQLQTTTKGLATAILSDSWVMNEPDLPVSMGFAPWNPIFKNEPNYSASAIQVIAIAATSEVSQDMSGQTNLNSMYFSGKALSKFATIVYTIHDIMKDSALANAGLTRLKDAFAVFAENRQKYPLVYESAWKGIVSTAAYVTGEWGADFGNAYYNDHHFHWGYFIHAAAIIGYLDPSWLDANRDWVNTLIRDGLYESADGKDEESSSEDALFAYATKMWGKTSGDKSMEARGNVMLSILSRSLQNYFLLESSNQNQPSKFIANKVTGIVRGFRIIRLTLATRFNTFRGMSILSYMLFLKKWRRAHDVRIHMIPINPSSALTRTRNFVREEWEKYFDNGRVDRIDDGFKGILYANLAIADPASAWKFFSQNNFQSHWLDGGASRAWYLAYAAGVVISMNA</sequence>
<comment type="similarity">
    <text evidence="2">Belongs to the glycosyl hydrolase 81 family.</text>
</comment>
<dbReference type="Pfam" id="PF17652">
    <property type="entry name" value="Glyco_hydro81C"/>
    <property type="match status" value="2"/>
</dbReference>
<dbReference type="GO" id="GO:0009986">
    <property type="term" value="C:cell surface"/>
    <property type="evidence" value="ECO:0007669"/>
    <property type="project" value="TreeGrafter"/>
</dbReference>
<gene>
    <name evidence="11" type="ORF">GP486_000626</name>
</gene>
<evidence type="ECO:0000256" key="8">
    <source>
        <dbReference type="ARBA" id="ARBA00023326"/>
    </source>
</evidence>
<dbReference type="Proteomes" id="UP000750711">
    <property type="component" value="Unassembled WGS sequence"/>
</dbReference>
<evidence type="ECO:0000313" key="11">
    <source>
        <dbReference type="EMBL" id="KAH0565980.1"/>
    </source>
</evidence>
<dbReference type="EMBL" id="JAGHQM010000045">
    <property type="protein sequence ID" value="KAH0565980.1"/>
    <property type="molecule type" value="Genomic_DNA"/>
</dbReference>
<dbReference type="AlphaFoldDB" id="A0A9P8RTD7"/>
<dbReference type="Gene3D" id="2.70.98.30">
    <property type="entry name" value="Golgi alpha-mannosidase II, domain 4"/>
    <property type="match status" value="1"/>
</dbReference>
<dbReference type="Gene3D" id="1.20.5.420">
    <property type="entry name" value="Immunoglobulin FC, subunit C"/>
    <property type="match status" value="1"/>
</dbReference>